<evidence type="ECO:0008006" key="7">
    <source>
        <dbReference type="Google" id="ProtNLM"/>
    </source>
</evidence>
<gene>
    <name evidence="5" type="ORF">WHR41_08040</name>
</gene>
<evidence type="ECO:0000313" key="5">
    <source>
        <dbReference type="EMBL" id="KAL1583323.1"/>
    </source>
</evidence>
<evidence type="ECO:0000259" key="3">
    <source>
        <dbReference type="PROSITE" id="PS50404"/>
    </source>
</evidence>
<dbReference type="EMBL" id="JAAQHG020000036">
    <property type="protein sequence ID" value="KAL1583323.1"/>
    <property type="molecule type" value="Genomic_DNA"/>
</dbReference>
<reference evidence="5 6" key="1">
    <citation type="journal article" date="2020" name="Microbiol. Resour. Announc.">
        <title>Draft Genome Sequence of a Cladosporium Species Isolated from the Mesophotic Ascidian Didemnum maculosum.</title>
        <authorList>
            <person name="Gioti A."/>
            <person name="Siaperas R."/>
            <person name="Nikolaivits E."/>
            <person name="Le Goff G."/>
            <person name="Ouazzani J."/>
            <person name="Kotoulas G."/>
            <person name="Topakas E."/>
        </authorList>
    </citation>
    <scope>NUCLEOTIDE SEQUENCE [LARGE SCALE GENOMIC DNA]</scope>
    <source>
        <strain evidence="5 6">TM138-S3</strain>
    </source>
</reference>
<protein>
    <recommendedName>
        <fullName evidence="7">Glutathione S-transferase</fullName>
    </recommendedName>
</protein>
<feature type="domain" description="GST C-terminal" evidence="4">
    <location>
        <begin position="102"/>
        <end position="238"/>
    </location>
</feature>
<dbReference type="InterPro" id="IPR004045">
    <property type="entry name" value="Glutathione_S-Trfase_N"/>
</dbReference>
<dbReference type="InterPro" id="IPR010987">
    <property type="entry name" value="Glutathione-S-Trfase_C-like"/>
</dbReference>
<dbReference type="SFLD" id="SFLDG00358">
    <property type="entry name" value="Main_(cytGST)"/>
    <property type="match status" value="1"/>
</dbReference>
<dbReference type="SUPFAM" id="SSF47616">
    <property type="entry name" value="GST C-terminal domain-like"/>
    <property type="match status" value="1"/>
</dbReference>
<dbReference type="RefSeq" id="XP_069226430.1">
    <property type="nucleotide sequence ID" value="XM_069376644.1"/>
</dbReference>
<evidence type="ECO:0000256" key="1">
    <source>
        <dbReference type="ARBA" id="ARBA00007409"/>
    </source>
</evidence>
<dbReference type="Gene3D" id="1.20.1050.10">
    <property type="match status" value="1"/>
</dbReference>
<evidence type="ECO:0000256" key="2">
    <source>
        <dbReference type="RuleBase" id="RU003494"/>
    </source>
</evidence>
<dbReference type="PROSITE" id="PS50405">
    <property type="entry name" value="GST_CTER"/>
    <property type="match status" value="1"/>
</dbReference>
<dbReference type="SFLD" id="SFLDG01151">
    <property type="entry name" value="Main.2:_Nu-like"/>
    <property type="match status" value="1"/>
</dbReference>
<dbReference type="Gene3D" id="3.40.30.10">
    <property type="entry name" value="Glutaredoxin"/>
    <property type="match status" value="1"/>
</dbReference>
<dbReference type="InterPro" id="IPR036249">
    <property type="entry name" value="Thioredoxin-like_sf"/>
</dbReference>
<dbReference type="CDD" id="cd03048">
    <property type="entry name" value="GST_N_Ure2p_like"/>
    <property type="match status" value="1"/>
</dbReference>
<dbReference type="AlphaFoldDB" id="A0AB34KJ23"/>
<dbReference type="InterPro" id="IPR040079">
    <property type="entry name" value="Glutathione_S-Trfase"/>
</dbReference>
<dbReference type="SFLD" id="SFLDS00019">
    <property type="entry name" value="Glutathione_Transferase_(cytos"/>
    <property type="match status" value="1"/>
</dbReference>
<dbReference type="PANTHER" id="PTHR44051">
    <property type="entry name" value="GLUTATHIONE S-TRANSFERASE-RELATED"/>
    <property type="match status" value="1"/>
</dbReference>
<dbReference type="SUPFAM" id="SSF52833">
    <property type="entry name" value="Thioredoxin-like"/>
    <property type="match status" value="1"/>
</dbReference>
<sequence length="260" mass="29695">MTTQAHTSTPNITLYTSQTPNGIKISITLAELSLLYTVRKIDTSTNEQKSPWFTAINPNGRIPALTDTHSDGETIRVFESGSIMQYLVDKYDTEHRISYPRGSREAIETTNWLFFQNAGVGPMQGQANHFTRYAGEDLPYAKQRYQDEVRRLYSVLEMHLSVTGNPYLVGEKCTIADIAHWGWVTLSRWAGVELSEFPTLKAWEERMFERPGVQEGRQVPGGGHQRELLQDAEKVKQFEERGRDFYRKQAEEGLMTKQGV</sequence>
<dbReference type="PANTHER" id="PTHR44051:SF8">
    <property type="entry name" value="GLUTATHIONE S-TRANSFERASE GSTA"/>
    <property type="match status" value="1"/>
</dbReference>
<feature type="domain" description="GST N-terminal" evidence="3">
    <location>
        <begin position="9"/>
        <end position="95"/>
    </location>
</feature>
<organism evidence="5 6">
    <name type="scientific">Cladosporium halotolerans</name>
    <dbReference type="NCBI Taxonomy" id="1052096"/>
    <lineage>
        <taxon>Eukaryota</taxon>
        <taxon>Fungi</taxon>
        <taxon>Dikarya</taxon>
        <taxon>Ascomycota</taxon>
        <taxon>Pezizomycotina</taxon>
        <taxon>Dothideomycetes</taxon>
        <taxon>Dothideomycetidae</taxon>
        <taxon>Cladosporiales</taxon>
        <taxon>Cladosporiaceae</taxon>
        <taxon>Cladosporium</taxon>
    </lineage>
</organism>
<evidence type="ECO:0000259" key="4">
    <source>
        <dbReference type="PROSITE" id="PS50405"/>
    </source>
</evidence>
<dbReference type="Proteomes" id="UP000803884">
    <property type="component" value="Unassembled WGS sequence"/>
</dbReference>
<dbReference type="InterPro" id="IPR036282">
    <property type="entry name" value="Glutathione-S-Trfase_C_sf"/>
</dbReference>
<dbReference type="InterPro" id="IPR004046">
    <property type="entry name" value="GST_C"/>
</dbReference>
<comment type="similarity">
    <text evidence="1 2">Belongs to the GST superfamily.</text>
</comment>
<dbReference type="FunFam" id="3.40.30.10:FF:000172">
    <property type="entry name" value="Glutathione S-transferase GstA"/>
    <property type="match status" value="1"/>
</dbReference>
<dbReference type="Pfam" id="PF00043">
    <property type="entry name" value="GST_C"/>
    <property type="match status" value="1"/>
</dbReference>
<dbReference type="PROSITE" id="PS50404">
    <property type="entry name" value="GST_NTER"/>
    <property type="match status" value="1"/>
</dbReference>
<proteinExistence type="inferred from homology"/>
<dbReference type="GeneID" id="96009482"/>
<dbReference type="Pfam" id="PF02798">
    <property type="entry name" value="GST_N"/>
    <property type="match status" value="1"/>
</dbReference>
<comment type="caution">
    <text evidence="5">The sequence shown here is derived from an EMBL/GenBank/DDBJ whole genome shotgun (WGS) entry which is preliminary data.</text>
</comment>
<evidence type="ECO:0000313" key="6">
    <source>
        <dbReference type="Proteomes" id="UP000803884"/>
    </source>
</evidence>
<keyword evidence="6" id="KW-1185">Reference proteome</keyword>
<accession>A0AB34KJ23</accession>
<name>A0AB34KJ23_9PEZI</name>